<dbReference type="InterPro" id="IPR013578">
    <property type="entry name" value="Peptidase_M16C_assoc"/>
</dbReference>
<name>A0A4Y2X5D8_ARAVE</name>
<comment type="subcellular location">
    <subcellularLocation>
        <location evidence="2">Mitochondrion</location>
    </subcellularLocation>
</comment>
<dbReference type="InterPro" id="IPR007863">
    <property type="entry name" value="Peptidase_M16_C"/>
</dbReference>
<dbReference type="InterPro" id="IPR011249">
    <property type="entry name" value="Metalloenz_LuxS/M16"/>
</dbReference>
<evidence type="ECO:0000313" key="12">
    <source>
        <dbReference type="EMBL" id="GBO44733.1"/>
    </source>
</evidence>
<evidence type="ECO:0000256" key="5">
    <source>
        <dbReference type="ARBA" id="ARBA00022723"/>
    </source>
</evidence>
<keyword evidence="13" id="KW-1185">Reference proteome</keyword>
<dbReference type="Proteomes" id="UP000499080">
    <property type="component" value="Unassembled WGS sequence"/>
</dbReference>
<protein>
    <submittedName>
        <fullName evidence="12">Presequence protease, mitochondrial</fullName>
    </submittedName>
</protein>
<evidence type="ECO:0000256" key="8">
    <source>
        <dbReference type="ARBA" id="ARBA00023049"/>
    </source>
</evidence>
<dbReference type="Pfam" id="PF05193">
    <property type="entry name" value="Peptidase_M16_C"/>
    <property type="match status" value="1"/>
</dbReference>
<evidence type="ECO:0000256" key="1">
    <source>
        <dbReference type="ARBA" id="ARBA00001947"/>
    </source>
</evidence>
<dbReference type="PANTHER" id="PTHR43016">
    <property type="entry name" value="PRESEQUENCE PROTEASE"/>
    <property type="match status" value="1"/>
</dbReference>
<dbReference type="FunFam" id="3.30.830.10:FF:000009">
    <property type="entry name" value="Presequence protease, mitochondrial"/>
    <property type="match status" value="1"/>
</dbReference>
<feature type="domain" description="Peptidase M16C associated" evidence="11">
    <location>
        <begin position="168"/>
        <end position="235"/>
    </location>
</feature>
<feature type="domain" description="Peptidase M16 C-terminal" evidence="10">
    <location>
        <begin position="3"/>
        <end position="92"/>
    </location>
</feature>
<gene>
    <name evidence="12" type="primary">Pitrm1</name>
    <name evidence="12" type="ORF">AVEN_64874_1</name>
</gene>
<feature type="non-terminal residue" evidence="12">
    <location>
        <position position="1"/>
    </location>
</feature>
<evidence type="ECO:0000256" key="6">
    <source>
        <dbReference type="ARBA" id="ARBA00022801"/>
    </source>
</evidence>
<dbReference type="AlphaFoldDB" id="A0A4Y2X5D8"/>
<evidence type="ECO:0000313" key="13">
    <source>
        <dbReference type="Proteomes" id="UP000499080"/>
    </source>
</evidence>
<evidence type="ECO:0000259" key="10">
    <source>
        <dbReference type="Pfam" id="PF05193"/>
    </source>
</evidence>
<dbReference type="GO" id="GO:0004222">
    <property type="term" value="F:metalloendopeptidase activity"/>
    <property type="evidence" value="ECO:0007669"/>
    <property type="project" value="TreeGrafter"/>
</dbReference>
<evidence type="ECO:0000256" key="2">
    <source>
        <dbReference type="ARBA" id="ARBA00004173"/>
    </source>
</evidence>
<proteinExistence type="inferred from homology"/>
<dbReference type="PANTHER" id="PTHR43016:SF13">
    <property type="entry name" value="PRESEQUENCE PROTEASE, MITOCHONDRIAL"/>
    <property type="match status" value="1"/>
</dbReference>
<sequence>ITGTYENFALSILGTLLTDGPNSPFYQKLLQAGIGPDYSPCTGFDSSLKQSIFSVGLREIAEKDVDLVKDLIPSIFKDIINDGFPEKQIQSVLHKIELATKHRTTNFGLNCALGVNSMWNHNGHPISAFKVNDHVRWFLNQMKDKPHFLQDKIVQYFQENTHKLTLIMKPDKNFEAQEQAKEKALLESKVSKLSDAERQHIYQQGLELAEHQKHADTSCLPTLQIDDVKKSVEKTPLQFVSLSKLLN</sequence>
<dbReference type="OrthoDB" id="6418845at2759"/>
<dbReference type="EMBL" id="BGPR01071589">
    <property type="protein sequence ID" value="GBO44733.1"/>
    <property type="molecule type" value="Genomic_DNA"/>
</dbReference>
<dbReference type="GO" id="GO:0005759">
    <property type="term" value="C:mitochondrial matrix"/>
    <property type="evidence" value="ECO:0007669"/>
    <property type="project" value="TreeGrafter"/>
</dbReference>
<dbReference type="GO" id="GO:0046872">
    <property type="term" value="F:metal ion binding"/>
    <property type="evidence" value="ECO:0007669"/>
    <property type="project" value="UniProtKB-KW"/>
</dbReference>
<comment type="caution">
    <text evidence="12">The sequence shown here is derived from an EMBL/GenBank/DDBJ whole genome shotgun (WGS) entry which is preliminary data.</text>
</comment>
<keyword evidence="7" id="KW-0862">Zinc</keyword>
<dbReference type="Pfam" id="PF08367">
    <property type="entry name" value="M16C_assoc"/>
    <property type="match status" value="1"/>
</dbReference>
<organism evidence="12 13">
    <name type="scientific">Araneus ventricosus</name>
    <name type="common">Orbweaver spider</name>
    <name type="synonym">Epeira ventricosa</name>
    <dbReference type="NCBI Taxonomy" id="182803"/>
    <lineage>
        <taxon>Eukaryota</taxon>
        <taxon>Metazoa</taxon>
        <taxon>Ecdysozoa</taxon>
        <taxon>Arthropoda</taxon>
        <taxon>Chelicerata</taxon>
        <taxon>Arachnida</taxon>
        <taxon>Araneae</taxon>
        <taxon>Araneomorphae</taxon>
        <taxon>Entelegynae</taxon>
        <taxon>Araneoidea</taxon>
        <taxon>Araneidae</taxon>
        <taxon>Araneus</taxon>
    </lineage>
</organism>
<dbReference type="GO" id="GO:0016485">
    <property type="term" value="P:protein processing"/>
    <property type="evidence" value="ECO:0007669"/>
    <property type="project" value="TreeGrafter"/>
</dbReference>
<dbReference type="Gene3D" id="3.30.830.10">
    <property type="entry name" value="Metalloenzyme, LuxS/M16 peptidase-like"/>
    <property type="match status" value="2"/>
</dbReference>
<keyword evidence="5" id="KW-0479">Metal-binding</keyword>
<keyword evidence="4 12" id="KW-0645">Protease</keyword>
<keyword evidence="6" id="KW-0378">Hydrolase</keyword>
<reference evidence="12 13" key="1">
    <citation type="journal article" date="2019" name="Sci. Rep.">
        <title>Orb-weaving spider Araneus ventricosus genome elucidates the spidroin gene catalogue.</title>
        <authorList>
            <person name="Kono N."/>
            <person name="Nakamura H."/>
            <person name="Ohtoshi R."/>
            <person name="Moran D.A.P."/>
            <person name="Shinohara A."/>
            <person name="Yoshida Y."/>
            <person name="Fujiwara M."/>
            <person name="Mori M."/>
            <person name="Tomita M."/>
            <person name="Arakawa K."/>
        </authorList>
    </citation>
    <scope>NUCLEOTIDE SEQUENCE [LARGE SCALE GENOMIC DNA]</scope>
</reference>
<accession>A0A4Y2X5D8</accession>
<evidence type="ECO:0000256" key="4">
    <source>
        <dbReference type="ARBA" id="ARBA00022670"/>
    </source>
</evidence>
<comment type="similarity">
    <text evidence="3">Belongs to the peptidase M16 family. PreP subfamily.</text>
</comment>
<dbReference type="SUPFAM" id="SSF63411">
    <property type="entry name" value="LuxS/MPP-like metallohydrolase"/>
    <property type="match status" value="1"/>
</dbReference>
<keyword evidence="9" id="KW-0496">Mitochondrion</keyword>
<evidence type="ECO:0000256" key="7">
    <source>
        <dbReference type="ARBA" id="ARBA00022833"/>
    </source>
</evidence>
<evidence type="ECO:0000259" key="11">
    <source>
        <dbReference type="Pfam" id="PF08367"/>
    </source>
</evidence>
<keyword evidence="8" id="KW-0482">Metalloprotease</keyword>
<evidence type="ECO:0000256" key="3">
    <source>
        <dbReference type="ARBA" id="ARBA00007575"/>
    </source>
</evidence>
<evidence type="ECO:0000256" key="9">
    <source>
        <dbReference type="ARBA" id="ARBA00023128"/>
    </source>
</evidence>
<comment type="cofactor">
    <cofactor evidence="1">
        <name>Zn(2+)</name>
        <dbReference type="ChEBI" id="CHEBI:29105"/>
    </cofactor>
</comment>